<keyword evidence="6 8" id="KW-0472">Membrane</keyword>
<keyword evidence="3" id="KW-1003">Cell membrane</keyword>
<dbReference type="InterPro" id="IPR035906">
    <property type="entry name" value="MetI-like_sf"/>
</dbReference>
<accession>A0A398CEI3</accession>
<reference evidence="9 10" key="1">
    <citation type="submission" date="2018-09" db="EMBL/GenBank/DDBJ databases">
        <title>Cohnella cavernae sp. nov., isolated from a karst cave.</title>
        <authorList>
            <person name="Zhu H."/>
        </authorList>
    </citation>
    <scope>NUCLEOTIDE SEQUENCE [LARGE SCALE GENOMIC DNA]</scope>
    <source>
        <strain evidence="9 10">K2E09-144</strain>
    </source>
</reference>
<evidence type="ECO:0000256" key="5">
    <source>
        <dbReference type="ARBA" id="ARBA00022989"/>
    </source>
</evidence>
<dbReference type="GO" id="GO:0005886">
    <property type="term" value="C:plasma membrane"/>
    <property type="evidence" value="ECO:0007669"/>
    <property type="project" value="UniProtKB-SubCell"/>
</dbReference>
<protein>
    <recommendedName>
        <fullName evidence="11">Sugar ABC transporter permease</fullName>
    </recommendedName>
</protein>
<name>A0A398CEI3_9BACL</name>
<keyword evidence="5 8" id="KW-1133">Transmembrane helix</keyword>
<evidence type="ECO:0000313" key="10">
    <source>
        <dbReference type="Proteomes" id="UP000266340"/>
    </source>
</evidence>
<evidence type="ECO:0000256" key="7">
    <source>
        <dbReference type="SAM" id="MobiDB-lite"/>
    </source>
</evidence>
<comment type="caution">
    <text evidence="9">The sequence shown here is derived from an EMBL/GenBank/DDBJ whole genome shotgun (WGS) entry which is preliminary data.</text>
</comment>
<keyword evidence="4 8" id="KW-0812">Transmembrane</keyword>
<proteinExistence type="predicted"/>
<evidence type="ECO:0000256" key="8">
    <source>
        <dbReference type="SAM" id="Phobius"/>
    </source>
</evidence>
<feature type="compositionally biased region" description="Basic residues" evidence="7">
    <location>
        <begin position="67"/>
        <end position="77"/>
    </location>
</feature>
<dbReference type="EMBL" id="QXJM01000047">
    <property type="protein sequence ID" value="RIE00855.1"/>
    <property type="molecule type" value="Genomic_DNA"/>
</dbReference>
<feature type="transmembrane region" description="Helical" evidence="8">
    <location>
        <begin position="328"/>
        <end position="349"/>
    </location>
</feature>
<dbReference type="PANTHER" id="PTHR30193:SF37">
    <property type="entry name" value="INNER MEMBRANE ABC TRANSPORTER PERMEASE PROTEIN YCJO"/>
    <property type="match status" value="1"/>
</dbReference>
<feature type="region of interest" description="Disordered" evidence="7">
    <location>
        <begin position="59"/>
        <end position="87"/>
    </location>
</feature>
<evidence type="ECO:0000256" key="2">
    <source>
        <dbReference type="ARBA" id="ARBA00022448"/>
    </source>
</evidence>
<sequence>MFSGTWESGTLHKLNPDLKLGFMNMPYAPEEQNAYIFVPEDGMAANAKSKHPEEVKTFSTGCSAKRPTPKFRKRKAPSRLCGSRRTGRVLHRRSELAEYGPRHLLRQYGPVPSPTWIALGNAAQEYTFKGDADKSIDKFITPTTRQSRAKRTPSPVQSVPCEGTGCIDELKSRGGYLCKGSIFDGDILHGPITIIIFVFMVYPILQSVFYSLTDWTGIGGYHFVGFSNYKDIFSDEGFTDALKRTLFIGFSRRTRQLFRSSFCHTARSIVENQKLAPGAFLHSERHSTVVAAFVWRYILDSNTGLLNKAMVELFGSGSSILWLDSPDYVVYTIIFITVWQMWDYSYYLFGCPARRPS</sequence>
<dbReference type="SUPFAM" id="SSF161098">
    <property type="entry name" value="MetI-like"/>
    <property type="match status" value="1"/>
</dbReference>
<dbReference type="Gene3D" id="1.10.3720.10">
    <property type="entry name" value="MetI-like"/>
    <property type="match status" value="1"/>
</dbReference>
<evidence type="ECO:0000256" key="4">
    <source>
        <dbReference type="ARBA" id="ARBA00022692"/>
    </source>
</evidence>
<dbReference type="Proteomes" id="UP000266340">
    <property type="component" value="Unassembled WGS sequence"/>
</dbReference>
<organism evidence="9 10">
    <name type="scientific">Cohnella faecalis</name>
    <dbReference type="NCBI Taxonomy" id="2315694"/>
    <lineage>
        <taxon>Bacteria</taxon>
        <taxon>Bacillati</taxon>
        <taxon>Bacillota</taxon>
        <taxon>Bacilli</taxon>
        <taxon>Bacillales</taxon>
        <taxon>Paenibacillaceae</taxon>
        <taxon>Cohnella</taxon>
    </lineage>
</organism>
<evidence type="ECO:0000256" key="3">
    <source>
        <dbReference type="ARBA" id="ARBA00022475"/>
    </source>
</evidence>
<evidence type="ECO:0000256" key="6">
    <source>
        <dbReference type="ARBA" id="ARBA00023136"/>
    </source>
</evidence>
<dbReference type="PANTHER" id="PTHR30193">
    <property type="entry name" value="ABC TRANSPORTER PERMEASE PROTEIN"/>
    <property type="match status" value="1"/>
</dbReference>
<dbReference type="Gene3D" id="3.40.190.10">
    <property type="entry name" value="Periplasmic binding protein-like II"/>
    <property type="match status" value="2"/>
</dbReference>
<dbReference type="AlphaFoldDB" id="A0A398CEI3"/>
<gene>
    <name evidence="9" type="ORF">D3H35_26135</name>
</gene>
<keyword evidence="10" id="KW-1185">Reference proteome</keyword>
<feature type="transmembrane region" description="Helical" evidence="8">
    <location>
        <begin position="187"/>
        <end position="205"/>
    </location>
</feature>
<keyword evidence="2" id="KW-0813">Transport</keyword>
<evidence type="ECO:0000256" key="1">
    <source>
        <dbReference type="ARBA" id="ARBA00004651"/>
    </source>
</evidence>
<dbReference type="OrthoDB" id="5174895at2"/>
<dbReference type="SUPFAM" id="SSF53850">
    <property type="entry name" value="Periplasmic binding protein-like II"/>
    <property type="match status" value="1"/>
</dbReference>
<dbReference type="InterPro" id="IPR051393">
    <property type="entry name" value="ABC_transporter_permease"/>
</dbReference>
<comment type="subcellular location">
    <subcellularLocation>
        <location evidence="1">Cell membrane</location>
        <topology evidence="1">Multi-pass membrane protein</topology>
    </subcellularLocation>
</comment>
<evidence type="ECO:0000313" key="9">
    <source>
        <dbReference type="EMBL" id="RIE00855.1"/>
    </source>
</evidence>
<evidence type="ECO:0008006" key="11">
    <source>
        <dbReference type="Google" id="ProtNLM"/>
    </source>
</evidence>